<dbReference type="PANTHER" id="PTHR36111">
    <property type="entry name" value="INNER MEMBRANE PROTEIN-RELATED"/>
    <property type="match status" value="1"/>
</dbReference>
<gene>
    <name evidence="2" type="ORF">GCM10010916_23430</name>
</gene>
<comment type="caution">
    <text evidence="2">The sequence shown here is derived from an EMBL/GenBank/DDBJ whole genome shotgun (WGS) entry which is preliminary data.</text>
</comment>
<dbReference type="EMBL" id="BMGR01000007">
    <property type="protein sequence ID" value="GGG05730.1"/>
    <property type="molecule type" value="Genomic_DNA"/>
</dbReference>
<dbReference type="AlphaFoldDB" id="A0A917D2I9"/>
<dbReference type="Pfam" id="PF04474">
    <property type="entry name" value="DUF554"/>
    <property type="match status" value="1"/>
</dbReference>
<feature type="transmembrane region" description="Helical" evidence="1">
    <location>
        <begin position="244"/>
        <end position="261"/>
    </location>
</feature>
<sequence length="262" mass="27662">MASERSEMTSACEDACVGVEDAFAGNRKKGSCSMILWGSIVNAAAIIAGSLLGLILPKMSEQFKRTVTQGIGIALCVLGIMMAMKTTNYLWMLISLVAGSILGEWIQVERRFEQAGQWLERLVPNRKESSVGKGFVTAALVFCIGAMAILGAVDSGVRHNHDILYAKSLMDGLLALIFASTLGIGVMFSAVPVFAYQGFIALAAAAAASLLSLEQVQFLTVEVSAVGGLLIIGIGINMLELTKINVANMLPSVVIMGIIMAV</sequence>
<keyword evidence="1" id="KW-0812">Transmembrane</keyword>
<feature type="transmembrane region" description="Helical" evidence="1">
    <location>
        <begin position="135"/>
        <end position="157"/>
    </location>
</feature>
<evidence type="ECO:0000313" key="3">
    <source>
        <dbReference type="Proteomes" id="UP000644756"/>
    </source>
</evidence>
<feature type="transmembrane region" description="Helical" evidence="1">
    <location>
        <begin position="35"/>
        <end position="55"/>
    </location>
</feature>
<feature type="transmembrane region" description="Helical" evidence="1">
    <location>
        <begin position="218"/>
        <end position="238"/>
    </location>
</feature>
<protein>
    <submittedName>
        <fullName evidence="2">Membrane protein</fullName>
    </submittedName>
</protein>
<organism evidence="2 3">
    <name type="scientific">Paenibacillus abyssi</name>
    <dbReference type="NCBI Taxonomy" id="1340531"/>
    <lineage>
        <taxon>Bacteria</taxon>
        <taxon>Bacillati</taxon>
        <taxon>Bacillota</taxon>
        <taxon>Bacilli</taxon>
        <taxon>Bacillales</taxon>
        <taxon>Paenibacillaceae</taxon>
        <taxon>Paenibacillus</taxon>
    </lineage>
</organism>
<evidence type="ECO:0000256" key="1">
    <source>
        <dbReference type="SAM" id="Phobius"/>
    </source>
</evidence>
<keyword evidence="3" id="KW-1185">Reference proteome</keyword>
<dbReference type="InterPro" id="IPR007563">
    <property type="entry name" value="DUF554"/>
</dbReference>
<feature type="transmembrane region" description="Helical" evidence="1">
    <location>
        <begin position="169"/>
        <end position="188"/>
    </location>
</feature>
<accession>A0A917D2I9</accession>
<feature type="transmembrane region" description="Helical" evidence="1">
    <location>
        <begin position="67"/>
        <end position="84"/>
    </location>
</feature>
<dbReference type="PANTHER" id="PTHR36111:SF2">
    <property type="entry name" value="INNER MEMBRANE PROTEIN"/>
    <property type="match status" value="1"/>
</dbReference>
<reference evidence="2" key="1">
    <citation type="journal article" date="2014" name="Int. J. Syst. Evol. Microbiol.">
        <title>Complete genome sequence of Corynebacterium casei LMG S-19264T (=DSM 44701T), isolated from a smear-ripened cheese.</title>
        <authorList>
            <consortium name="US DOE Joint Genome Institute (JGI-PGF)"/>
            <person name="Walter F."/>
            <person name="Albersmeier A."/>
            <person name="Kalinowski J."/>
            <person name="Ruckert C."/>
        </authorList>
    </citation>
    <scope>NUCLEOTIDE SEQUENCE</scope>
    <source>
        <strain evidence="2">CGMCC 1.12987</strain>
    </source>
</reference>
<reference evidence="2" key="2">
    <citation type="submission" date="2020-09" db="EMBL/GenBank/DDBJ databases">
        <authorList>
            <person name="Sun Q."/>
            <person name="Zhou Y."/>
        </authorList>
    </citation>
    <scope>NUCLEOTIDE SEQUENCE</scope>
    <source>
        <strain evidence="2">CGMCC 1.12987</strain>
    </source>
</reference>
<keyword evidence="1" id="KW-0472">Membrane</keyword>
<evidence type="ECO:0000313" key="2">
    <source>
        <dbReference type="EMBL" id="GGG05730.1"/>
    </source>
</evidence>
<feature type="transmembrane region" description="Helical" evidence="1">
    <location>
        <begin position="89"/>
        <end position="108"/>
    </location>
</feature>
<keyword evidence="1" id="KW-1133">Transmembrane helix</keyword>
<dbReference type="RefSeq" id="WP_377521905.1">
    <property type="nucleotide sequence ID" value="NZ_JBHRVG010000001.1"/>
</dbReference>
<proteinExistence type="predicted"/>
<name>A0A917D2I9_9BACL</name>
<dbReference type="Proteomes" id="UP000644756">
    <property type="component" value="Unassembled WGS sequence"/>
</dbReference>